<dbReference type="eggNOG" id="COG3206">
    <property type="taxonomic scope" value="Bacteria"/>
</dbReference>
<dbReference type="Proteomes" id="UP000010473">
    <property type="component" value="Chromosome"/>
</dbReference>
<keyword evidence="4" id="KW-0812">Transmembrane</keyword>
<dbReference type="InterPro" id="IPR027417">
    <property type="entry name" value="P-loop_NTPase"/>
</dbReference>
<organism evidence="6 7">
    <name type="scientific">Stanieria cyanosphaera (strain ATCC 29371 / PCC 7437)</name>
    <dbReference type="NCBI Taxonomy" id="111780"/>
    <lineage>
        <taxon>Bacteria</taxon>
        <taxon>Bacillati</taxon>
        <taxon>Cyanobacteriota</taxon>
        <taxon>Cyanophyceae</taxon>
        <taxon>Pleurocapsales</taxon>
        <taxon>Dermocarpellaceae</taxon>
        <taxon>Stanieria</taxon>
    </lineage>
</organism>
<keyword evidence="1" id="KW-0547">Nucleotide-binding</keyword>
<evidence type="ECO:0000256" key="1">
    <source>
        <dbReference type="ARBA" id="ARBA00022741"/>
    </source>
</evidence>
<dbReference type="EMBL" id="CP003653">
    <property type="protein sequence ID" value="AFZ36813.1"/>
    <property type="molecule type" value="Genomic_DNA"/>
</dbReference>
<feature type="coiled-coil region" evidence="3">
    <location>
        <begin position="157"/>
        <end position="184"/>
    </location>
</feature>
<keyword evidence="7" id="KW-1185">Reference proteome</keyword>
<feature type="domain" description="CobQ/CobB/MinD/ParA nucleotide binding" evidence="5">
    <location>
        <begin position="524"/>
        <end position="696"/>
    </location>
</feature>
<dbReference type="PANTHER" id="PTHR32309:SF13">
    <property type="entry name" value="FERRIC ENTEROBACTIN TRANSPORT PROTEIN FEPE"/>
    <property type="match status" value="1"/>
</dbReference>
<protein>
    <submittedName>
        <fullName evidence="6">Chromosome partitioning ATPase</fullName>
    </submittedName>
</protein>
<proteinExistence type="predicted"/>
<sequence length="725" mass="79934">MTPPILKRFLIAFEQHKLLGLFIFLLSLGISGIFALQPAPPTPETTYKASGQLSYSNPPPLFTSTGEQLQQAGREINVDILLGPTTQERIRRKLAIDNSQLKQIIEQKLEINVPEEGKNKGNLITLDYRNANTPEEAVKVLGIFMQEMVEQSRLLNTAQLSGRVDALKKRLQEVQGELANAEEAFYSFLSKAGADLLAVQDGSLFSGITGSKQQQRQLKLILDEIDGQINSIVEQLGLNPQEAYTAAALSADPILSSLRSQILDIESQLKLNQKDLRPEHPTIVGLQKQKQTVEQLFQERATEVLGGDGTYKPLPSQLRQDSSLDPARQQLANTLVTLQTQREGIQRQLNSVVNNEQELRQQYEQFPEQQLEQTRLVQEVETKRALYQTILTALVDAQSAEAETTSSFAIAQAPVVQEVTPTTLIATNRLLILAAGAGIGLVAAAGTIFLLATLDDRLYTAKEIRDLLGEREVSILGQLPYVACFDLSGRETPILVDIDSGYLGFYEKIRSNLRRFAPQSAKVILITSVSSDEGKSVTAYNLAIASAHAGKRTLLLEADLRFSSNADLIQVELDREATGEPLNYYGNRNDAIRLVPAIANLYIVPSLGPLRQVPAIIESNEFRRLIEDARGRFDVVIIDSPSLSKYNDALLIESLTDGIVLVTRPGIIQSSMLGETIDQFTETDIPLIGVVINDLEQVVTVPDLQSQELLQTQSHTIDNQIGSQI</sequence>
<keyword evidence="3" id="KW-0175">Coiled coil</keyword>
<feature type="transmembrane region" description="Helical" evidence="4">
    <location>
        <begin position="430"/>
        <end position="452"/>
    </location>
</feature>
<dbReference type="Pfam" id="PF01656">
    <property type="entry name" value="CbiA"/>
    <property type="match status" value="1"/>
</dbReference>
<dbReference type="InterPro" id="IPR002586">
    <property type="entry name" value="CobQ/CobB/MinD/ParA_Nub-bd_dom"/>
</dbReference>
<dbReference type="GO" id="GO:0005886">
    <property type="term" value="C:plasma membrane"/>
    <property type="evidence" value="ECO:0007669"/>
    <property type="project" value="TreeGrafter"/>
</dbReference>
<dbReference type="STRING" id="111780.Sta7437_3306"/>
<keyword evidence="4" id="KW-1133">Transmembrane helix</keyword>
<dbReference type="GO" id="GO:0004713">
    <property type="term" value="F:protein tyrosine kinase activity"/>
    <property type="evidence" value="ECO:0007669"/>
    <property type="project" value="TreeGrafter"/>
</dbReference>
<keyword evidence="4" id="KW-0472">Membrane</keyword>
<dbReference type="PATRIC" id="fig|111780.3.peg.3429"/>
<evidence type="ECO:0000313" key="7">
    <source>
        <dbReference type="Proteomes" id="UP000010473"/>
    </source>
</evidence>
<accession>K9XW97</accession>
<dbReference type="RefSeq" id="WP_015194475.1">
    <property type="nucleotide sequence ID" value="NC_019748.1"/>
</dbReference>
<evidence type="ECO:0000259" key="5">
    <source>
        <dbReference type="Pfam" id="PF01656"/>
    </source>
</evidence>
<keyword evidence="2" id="KW-0067">ATP-binding</keyword>
<reference evidence="7" key="1">
    <citation type="journal article" date="2013" name="Proc. Natl. Acad. Sci. U.S.A.">
        <title>Improving the coverage of the cyanobacterial phylum using diversity-driven genome sequencing.</title>
        <authorList>
            <person name="Shih P.M."/>
            <person name="Wu D."/>
            <person name="Latifi A."/>
            <person name="Axen S.D."/>
            <person name="Fewer D.P."/>
            <person name="Talla E."/>
            <person name="Calteau A."/>
            <person name="Cai F."/>
            <person name="Tandeau de Marsac N."/>
            <person name="Rippka R."/>
            <person name="Herdman M."/>
            <person name="Sivonen K."/>
            <person name="Coursin T."/>
            <person name="Laurent T."/>
            <person name="Goodwin L."/>
            <person name="Nolan M."/>
            <person name="Davenport K.W."/>
            <person name="Han C.S."/>
            <person name="Rubin E.M."/>
            <person name="Eisen J.A."/>
            <person name="Woyke T."/>
            <person name="Gugger M."/>
            <person name="Kerfeld C.A."/>
        </authorList>
    </citation>
    <scope>NUCLEOTIDE SEQUENCE [LARGE SCALE GENOMIC DNA]</scope>
    <source>
        <strain evidence="7">ATCC 29371 / PCC 7437</strain>
    </source>
</reference>
<evidence type="ECO:0000256" key="2">
    <source>
        <dbReference type="ARBA" id="ARBA00022840"/>
    </source>
</evidence>
<dbReference type="InterPro" id="IPR005702">
    <property type="entry name" value="Wzc-like_C"/>
</dbReference>
<evidence type="ECO:0000313" key="6">
    <source>
        <dbReference type="EMBL" id="AFZ36813.1"/>
    </source>
</evidence>
<evidence type="ECO:0000256" key="3">
    <source>
        <dbReference type="SAM" id="Coils"/>
    </source>
</evidence>
<dbReference type="eggNOG" id="COG0489">
    <property type="taxonomic scope" value="Bacteria"/>
</dbReference>
<evidence type="ECO:0000256" key="4">
    <source>
        <dbReference type="SAM" id="Phobius"/>
    </source>
</evidence>
<dbReference type="PANTHER" id="PTHR32309">
    <property type="entry name" value="TYROSINE-PROTEIN KINASE"/>
    <property type="match status" value="1"/>
</dbReference>
<dbReference type="SUPFAM" id="SSF52540">
    <property type="entry name" value="P-loop containing nucleoside triphosphate hydrolases"/>
    <property type="match status" value="1"/>
</dbReference>
<gene>
    <name evidence="6" type="ordered locus">Sta7437_3306</name>
</gene>
<dbReference type="InterPro" id="IPR050445">
    <property type="entry name" value="Bact_polysacc_biosynth/exp"/>
</dbReference>
<name>K9XW97_STAC7</name>
<dbReference type="KEGG" id="scs:Sta7437_3306"/>
<dbReference type="AlphaFoldDB" id="K9XW97"/>
<dbReference type="HOGENOM" id="CLU_009912_2_2_3"/>
<dbReference type="Gene3D" id="3.40.50.300">
    <property type="entry name" value="P-loop containing nucleotide triphosphate hydrolases"/>
    <property type="match status" value="1"/>
</dbReference>
<feature type="coiled-coil region" evidence="3">
    <location>
        <begin position="328"/>
        <end position="362"/>
    </location>
</feature>
<dbReference type="CDD" id="cd05387">
    <property type="entry name" value="BY-kinase"/>
    <property type="match status" value="1"/>
</dbReference>